<keyword evidence="1" id="KW-0472">Membrane</keyword>
<feature type="transmembrane region" description="Helical" evidence="1">
    <location>
        <begin position="225"/>
        <end position="244"/>
    </location>
</feature>
<dbReference type="Proteomes" id="UP000187526">
    <property type="component" value="Unassembled WGS sequence"/>
</dbReference>
<sequence length="431" mass="45566">MQPKQALLSFDQSPPLSAPLRFFLTAPLFLVLAGLLVAVEGEALFASRWTPAALAATHLLTIGFMLQVMLGALIQILPVLAGANLARPALIAAIVHPGLSLGTLALAVGFLAGSTAWLYGAGLLLAISLLVFIAAAGWAIFRVPSTSPAIRGLKLSLLALAIAGGSGLFMLLALAGGWAVPLPALANLHAGWGLAGWSGILLAAVAYVVVPMFQLTPGYPARPAWWFPVAVVLALVLWSISVLLDADGLARGAQGLLALSGVAFVLQTLKLQSGRRRARADCTFRYWQGGLYASLAALLMLLLDAFLPALSTAPAWPLLFGVLILVGGFLAFIIGMLYKIIPFLLWFNLQHQAAVPGKPVPSMNKLLDDGEMQRQMRTFFAAFALLTAAVFQPDRLALPAGMIFALAGGWLGWNLLQAALRHRRHRLAGTS</sequence>
<keyword evidence="3" id="KW-1185">Reference proteome</keyword>
<gene>
    <name evidence="2" type="ORF">BJN45_10955</name>
</gene>
<proteinExistence type="predicted"/>
<feature type="transmembrane region" description="Helical" evidence="1">
    <location>
        <begin position="375"/>
        <end position="391"/>
    </location>
</feature>
<feature type="transmembrane region" description="Helical" evidence="1">
    <location>
        <begin position="397"/>
        <end position="416"/>
    </location>
</feature>
<feature type="transmembrane region" description="Helical" evidence="1">
    <location>
        <begin position="20"/>
        <end position="39"/>
    </location>
</feature>
<name>A0A1R1I5K0_9RHOO</name>
<dbReference type="STRING" id="418702.BJN45_10955"/>
<feature type="transmembrane region" description="Helical" evidence="1">
    <location>
        <begin position="316"/>
        <end position="338"/>
    </location>
</feature>
<feature type="transmembrane region" description="Helical" evidence="1">
    <location>
        <begin position="153"/>
        <end position="180"/>
    </location>
</feature>
<dbReference type="EMBL" id="MTHD01000003">
    <property type="protein sequence ID" value="OMG53920.1"/>
    <property type="molecule type" value="Genomic_DNA"/>
</dbReference>
<dbReference type="RefSeq" id="WP_076095104.1">
    <property type="nucleotide sequence ID" value="NZ_MTHD01000003.1"/>
</dbReference>
<reference evidence="2 3" key="1">
    <citation type="submission" date="2016-10" db="EMBL/GenBank/DDBJ databases">
        <title>Alkaliphiles isolated from bioreactors.</title>
        <authorList>
            <person name="Salah Z."/>
            <person name="Rout S.P."/>
            <person name="Humphreys P.N."/>
        </authorList>
    </citation>
    <scope>NUCLEOTIDE SEQUENCE [LARGE SCALE GENOMIC DNA]</scope>
    <source>
        <strain evidence="2 3">ZS02</strain>
    </source>
</reference>
<keyword evidence="1" id="KW-1133">Transmembrane helix</keyword>
<comment type="caution">
    <text evidence="2">The sequence shown here is derived from an EMBL/GenBank/DDBJ whole genome shotgun (WGS) entry which is preliminary data.</text>
</comment>
<dbReference type="OrthoDB" id="5295665at2"/>
<accession>A0A1R1I5K0</accession>
<feature type="transmembrane region" description="Helical" evidence="1">
    <location>
        <begin position="290"/>
        <end position="310"/>
    </location>
</feature>
<evidence type="ECO:0000256" key="1">
    <source>
        <dbReference type="SAM" id="Phobius"/>
    </source>
</evidence>
<keyword evidence="1" id="KW-0812">Transmembrane</keyword>
<feature type="transmembrane region" description="Helical" evidence="1">
    <location>
        <begin position="59"/>
        <end position="77"/>
    </location>
</feature>
<feature type="transmembrane region" description="Helical" evidence="1">
    <location>
        <begin position="117"/>
        <end position="141"/>
    </location>
</feature>
<feature type="transmembrane region" description="Helical" evidence="1">
    <location>
        <begin position="89"/>
        <end position="111"/>
    </location>
</feature>
<feature type="transmembrane region" description="Helical" evidence="1">
    <location>
        <begin position="192"/>
        <end position="213"/>
    </location>
</feature>
<evidence type="ECO:0000313" key="2">
    <source>
        <dbReference type="EMBL" id="OMG53920.1"/>
    </source>
</evidence>
<organism evidence="2 3">
    <name type="scientific">Azonexus hydrophilus</name>
    <dbReference type="NCBI Taxonomy" id="418702"/>
    <lineage>
        <taxon>Bacteria</taxon>
        <taxon>Pseudomonadati</taxon>
        <taxon>Pseudomonadota</taxon>
        <taxon>Betaproteobacteria</taxon>
        <taxon>Rhodocyclales</taxon>
        <taxon>Azonexaceae</taxon>
        <taxon>Azonexus</taxon>
    </lineage>
</organism>
<dbReference type="AlphaFoldDB" id="A0A1R1I5K0"/>
<protein>
    <submittedName>
        <fullName evidence="2">Uncharacterized protein</fullName>
    </submittedName>
</protein>
<evidence type="ECO:0000313" key="3">
    <source>
        <dbReference type="Proteomes" id="UP000187526"/>
    </source>
</evidence>